<protein>
    <submittedName>
        <fullName evidence="2">Predicted ATPase</fullName>
    </submittedName>
</protein>
<proteinExistence type="predicted"/>
<sequence>MTAVMTSTSRSQHVCRLPAEVTSFVGRRHEVAEVRQLLSVSRAVTLTGVGGVGKTRLALRVGHEVRRAFRDGVWLVELAALQCPELLAEVVAEALEIRDLTSTAPLAALTEHLRDKQVLVILDNCEHLVAECAVLAETLLRTAGEARVLATSREALGIGGEHVVPVPPLSLPERRRPGLSPEALAQGEAVRLFVERARAVVPGFAVTEDNREVVARIVCRLDGLPLAIELAAVRLRALSVRQVLDRLEDRFRLLRCGSRTVLPRHQTLRALIDWSYALCSDEERLLWERVSVFAGGLDLKAAEAVCSGDGIAREDVVDLVIGLVEKSVLVREDHRGGVRYRMLETLREYGRERLVASGREEVLRRRHAGYYRELAKQARAQVFGAGQVGRFTRLQVEDANLRAALDTCFAVPGESGAGLSLATDLLYHWITSYYLGEGRNWVERGLAAGAGPLEVRARALWAGAWLTIMQGDMTAADGMVREARRLGERLENESVLGYAALFSGMIAMSRGRVAEAVERYEEGLARHRGTGDLAGLSLALVRLSLAHSFAGESARAVAAGEEALAVSDASGEGWHRAYAMMALSVEVWRQGDLPRAAELASGSLAFDRSIGDWMGVGVSVEVLAWVAAAERRFDRAARLLGIVQSVWASVGAVMSGFGHLMRYHDECVACCRAALGDAAFEAAVGRGARLSYEEGMAYALREDARGRGGHDRGQWARLTRRETEIAALVARGLTNKEIAASLVIAQRTAEGHIEHILSKLGFHSRAQIAVWVGARGREDDDQVA</sequence>
<dbReference type="Proteomes" id="UP000199202">
    <property type="component" value="Unassembled WGS sequence"/>
</dbReference>
<dbReference type="PANTHER" id="PTHR47691:SF3">
    <property type="entry name" value="HTH-TYPE TRANSCRIPTIONAL REGULATOR RV0890C-RELATED"/>
    <property type="match status" value="1"/>
</dbReference>
<dbReference type="Pfam" id="PF00196">
    <property type="entry name" value="GerE"/>
    <property type="match status" value="1"/>
</dbReference>
<dbReference type="STRING" id="633440.SAMN05421869_105115"/>
<dbReference type="InterPro" id="IPR000792">
    <property type="entry name" value="Tscrpt_reg_LuxR_C"/>
</dbReference>
<dbReference type="InterPro" id="IPR027417">
    <property type="entry name" value="P-loop_NTPase"/>
</dbReference>
<dbReference type="InterPro" id="IPR058852">
    <property type="entry name" value="HTH_77"/>
</dbReference>
<organism evidence="2 3">
    <name type="scientific">Nonomuraea jiangxiensis</name>
    <dbReference type="NCBI Taxonomy" id="633440"/>
    <lineage>
        <taxon>Bacteria</taxon>
        <taxon>Bacillati</taxon>
        <taxon>Actinomycetota</taxon>
        <taxon>Actinomycetes</taxon>
        <taxon>Streptosporangiales</taxon>
        <taxon>Streptosporangiaceae</taxon>
        <taxon>Nonomuraea</taxon>
    </lineage>
</organism>
<evidence type="ECO:0000259" key="1">
    <source>
        <dbReference type="PROSITE" id="PS50043"/>
    </source>
</evidence>
<dbReference type="Gene3D" id="1.25.40.10">
    <property type="entry name" value="Tetratricopeptide repeat domain"/>
    <property type="match status" value="1"/>
</dbReference>
<dbReference type="SUPFAM" id="SSF46894">
    <property type="entry name" value="C-terminal effector domain of the bipartite response regulators"/>
    <property type="match status" value="1"/>
</dbReference>
<dbReference type="Pfam" id="PF25872">
    <property type="entry name" value="HTH_77"/>
    <property type="match status" value="1"/>
</dbReference>
<gene>
    <name evidence="2" type="ORF">SAMN05421869_105115</name>
</gene>
<dbReference type="InterPro" id="IPR016032">
    <property type="entry name" value="Sig_transdc_resp-reg_C-effctor"/>
</dbReference>
<name>A0A1G8JL57_9ACTN</name>
<dbReference type="SUPFAM" id="SSF52540">
    <property type="entry name" value="P-loop containing nucleoside triphosphate hydrolases"/>
    <property type="match status" value="1"/>
</dbReference>
<dbReference type="GO" id="GO:0016887">
    <property type="term" value="F:ATP hydrolysis activity"/>
    <property type="evidence" value="ECO:0007669"/>
    <property type="project" value="InterPro"/>
</dbReference>
<dbReference type="SMART" id="SM00421">
    <property type="entry name" value="HTH_LUXR"/>
    <property type="match status" value="1"/>
</dbReference>
<dbReference type="PRINTS" id="PR00364">
    <property type="entry name" value="DISEASERSIST"/>
</dbReference>
<dbReference type="GO" id="GO:0006355">
    <property type="term" value="P:regulation of DNA-templated transcription"/>
    <property type="evidence" value="ECO:0007669"/>
    <property type="project" value="InterPro"/>
</dbReference>
<dbReference type="GO" id="GO:0003677">
    <property type="term" value="F:DNA binding"/>
    <property type="evidence" value="ECO:0007669"/>
    <property type="project" value="InterPro"/>
</dbReference>
<reference evidence="2 3" key="1">
    <citation type="submission" date="2016-10" db="EMBL/GenBank/DDBJ databases">
        <authorList>
            <person name="de Groot N.N."/>
        </authorList>
    </citation>
    <scope>NUCLEOTIDE SEQUENCE [LARGE SCALE GENOMIC DNA]</scope>
    <source>
        <strain evidence="2 3">CGMCC 4.6533</strain>
    </source>
</reference>
<dbReference type="InterPro" id="IPR036388">
    <property type="entry name" value="WH-like_DNA-bd_sf"/>
</dbReference>
<evidence type="ECO:0000313" key="2">
    <source>
        <dbReference type="EMBL" id="SDI31747.1"/>
    </source>
</evidence>
<dbReference type="EMBL" id="FNDJ01000005">
    <property type="protein sequence ID" value="SDI31747.1"/>
    <property type="molecule type" value="Genomic_DNA"/>
</dbReference>
<dbReference type="InterPro" id="IPR049945">
    <property type="entry name" value="AAA_22"/>
</dbReference>
<dbReference type="Pfam" id="PF13401">
    <property type="entry name" value="AAA_22"/>
    <property type="match status" value="1"/>
</dbReference>
<dbReference type="PANTHER" id="PTHR47691">
    <property type="entry name" value="REGULATOR-RELATED"/>
    <property type="match status" value="1"/>
</dbReference>
<dbReference type="AlphaFoldDB" id="A0A1G8JL57"/>
<accession>A0A1G8JL57</accession>
<dbReference type="Gene3D" id="1.10.10.10">
    <property type="entry name" value="Winged helix-like DNA-binding domain superfamily/Winged helix DNA-binding domain"/>
    <property type="match status" value="1"/>
</dbReference>
<evidence type="ECO:0000313" key="3">
    <source>
        <dbReference type="Proteomes" id="UP000199202"/>
    </source>
</evidence>
<dbReference type="CDD" id="cd06170">
    <property type="entry name" value="LuxR_C_like"/>
    <property type="match status" value="1"/>
</dbReference>
<dbReference type="OrthoDB" id="3194665at2"/>
<keyword evidence="3" id="KW-1185">Reference proteome</keyword>
<feature type="domain" description="HTH luxR-type" evidence="1">
    <location>
        <begin position="711"/>
        <end position="776"/>
    </location>
</feature>
<dbReference type="InterPro" id="IPR011990">
    <property type="entry name" value="TPR-like_helical_dom_sf"/>
</dbReference>
<dbReference type="PRINTS" id="PR00038">
    <property type="entry name" value="HTHLUXR"/>
</dbReference>
<dbReference type="Gene3D" id="3.40.50.300">
    <property type="entry name" value="P-loop containing nucleotide triphosphate hydrolases"/>
    <property type="match status" value="1"/>
</dbReference>
<dbReference type="PROSITE" id="PS50043">
    <property type="entry name" value="HTH_LUXR_2"/>
    <property type="match status" value="1"/>
</dbReference>
<dbReference type="SUPFAM" id="SSF48452">
    <property type="entry name" value="TPR-like"/>
    <property type="match status" value="1"/>
</dbReference>